<dbReference type="PROSITE" id="PS00092">
    <property type="entry name" value="N6_MTASE"/>
    <property type="match status" value="1"/>
</dbReference>
<comment type="similarity">
    <text evidence="1">Belongs to the methyltransferase superfamily. PrmA family.</text>
</comment>
<dbReference type="Proteomes" id="UP000001307">
    <property type="component" value="Unassembled WGS sequence"/>
</dbReference>
<evidence type="ECO:0000259" key="3">
    <source>
        <dbReference type="Pfam" id="PF05175"/>
    </source>
</evidence>
<feature type="domain" description="Methyltransferase small" evidence="3">
    <location>
        <begin position="45"/>
        <end position="148"/>
    </location>
</feature>
<dbReference type="FunCoup" id="E4XH67">
    <property type="interactions" value="26"/>
</dbReference>
<dbReference type="InterPro" id="IPR007848">
    <property type="entry name" value="Small_mtfrase_dom"/>
</dbReference>
<dbReference type="PANTHER" id="PTHR23290">
    <property type="entry name" value="RRNA N6-ADENOSINE-METHYLTRANSFERASE METTL5"/>
    <property type="match status" value="1"/>
</dbReference>
<dbReference type="InterPro" id="IPR020596">
    <property type="entry name" value="rRNA_Ade_Mease_Trfase_CS"/>
</dbReference>
<dbReference type="GO" id="GO:0000179">
    <property type="term" value="F:rRNA (adenine-N6,N6-)-dimethyltransferase activity"/>
    <property type="evidence" value="ECO:0007669"/>
    <property type="project" value="InterPro"/>
</dbReference>
<dbReference type="Pfam" id="PF05175">
    <property type="entry name" value="MTS"/>
    <property type="match status" value="1"/>
</dbReference>
<accession>E4XH67</accession>
<dbReference type="InterPro" id="IPR051720">
    <property type="entry name" value="rRNA_MeTrfase/Polyamine_Synth"/>
</dbReference>
<protein>
    <recommendedName>
        <fullName evidence="2">Methyltransferase-like protein 5</fullName>
    </recommendedName>
</protein>
<dbReference type="Gene3D" id="3.40.50.150">
    <property type="entry name" value="Vaccinia Virus protein VP39"/>
    <property type="match status" value="1"/>
</dbReference>
<dbReference type="InterPro" id="IPR002052">
    <property type="entry name" value="DNA_methylase_N6_adenine_CS"/>
</dbReference>
<dbReference type="GO" id="GO:0003676">
    <property type="term" value="F:nucleic acid binding"/>
    <property type="evidence" value="ECO:0007669"/>
    <property type="project" value="InterPro"/>
</dbReference>
<evidence type="ECO:0000256" key="1">
    <source>
        <dbReference type="ARBA" id="ARBA00009741"/>
    </source>
</evidence>
<organism evidence="4">
    <name type="scientific">Oikopleura dioica</name>
    <name type="common">Tunicate</name>
    <dbReference type="NCBI Taxonomy" id="34765"/>
    <lineage>
        <taxon>Eukaryota</taxon>
        <taxon>Metazoa</taxon>
        <taxon>Chordata</taxon>
        <taxon>Tunicata</taxon>
        <taxon>Appendicularia</taxon>
        <taxon>Copelata</taxon>
        <taxon>Oikopleuridae</taxon>
        <taxon>Oikopleura</taxon>
    </lineage>
</organism>
<sequence length="213" mass="23794">MRPKELESRLSQLGDFRNPKLSLEQYMTRPHIAAQILGWTYASEEFDEIEDRLIIDLGAGGGALTAAAIYTGAGKVIGVELDDDAIALNLQNRENEDFEECRWDVVKADVRSFLECSWLKADVVISNPPFGTKNNAGVDFEFVRAAHNIASEAVYSLHKTSTRAGLERKAAKAGFDGEVVAEMQFDLPKTYNFHKSKNKCVSVDLWRFDCAKK</sequence>
<proteinExistence type="inferred from homology"/>
<dbReference type="InParanoid" id="E4XH67"/>
<dbReference type="InterPro" id="IPR029063">
    <property type="entry name" value="SAM-dependent_MTases_sf"/>
</dbReference>
<dbReference type="PANTHER" id="PTHR23290:SF0">
    <property type="entry name" value="RRNA N6-ADENOSINE-METHYLTRANSFERASE METTL5"/>
    <property type="match status" value="1"/>
</dbReference>
<name>E4XH67_OIKDI</name>
<keyword evidence="5" id="KW-1185">Reference proteome</keyword>
<evidence type="ECO:0000313" key="5">
    <source>
        <dbReference type="Proteomes" id="UP000001307"/>
    </source>
</evidence>
<dbReference type="EMBL" id="FN653050">
    <property type="protein sequence ID" value="CBY10015.1"/>
    <property type="molecule type" value="Genomic_DNA"/>
</dbReference>
<reference evidence="4" key="1">
    <citation type="journal article" date="2010" name="Science">
        <title>Plasticity of animal genome architecture unmasked by rapid evolution of a pelagic tunicate.</title>
        <authorList>
            <person name="Denoeud F."/>
            <person name="Henriet S."/>
            <person name="Mungpakdee S."/>
            <person name="Aury J.M."/>
            <person name="Da Silva C."/>
            <person name="Brinkmann H."/>
            <person name="Mikhaleva J."/>
            <person name="Olsen L.C."/>
            <person name="Jubin C."/>
            <person name="Canestro C."/>
            <person name="Bouquet J.M."/>
            <person name="Danks G."/>
            <person name="Poulain J."/>
            <person name="Campsteijn C."/>
            <person name="Adamski M."/>
            <person name="Cross I."/>
            <person name="Yadetie F."/>
            <person name="Muffato M."/>
            <person name="Louis A."/>
            <person name="Butcher S."/>
            <person name="Tsagkogeorga G."/>
            <person name="Konrad A."/>
            <person name="Singh S."/>
            <person name="Jensen M.F."/>
            <person name="Cong E.H."/>
            <person name="Eikeseth-Otteraa H."/>
            <person name="Noel B."/>
            <person name="Anthouard V."/>
            <person name="Porcel B.M."/>
            <person name="Kachouri-Lafond R."/>
            <person name="Nishino A."/>
            <person name="Ugolini M."/>
            <person name="Chourrout P."/>
            <person name="Nishida H."/>
            <person name="Aasland R."/>
            <person name="Huzurbazar S."/>
            <person name="Westhof E."/>
            <person name="Delsuc F."/>
            <person name="Lehrach H."/>
            <person name="Reinhardt R."/>
            <person name="Weissenbach J."/>
            <person name="Roy S.W."/>
            <person name="Artiguenave F."/>
            <person name="Postlethwait J.H."/>
            <person name="Manak J.R."/>
            <person name="Thompson E.M."/>
            <person name="Jaillon O."/>
            <person name="Du Pasquier L."/>
            <person name="Boudinot P."/>
            <person name="Liberles D.A."/>
            <person name="Volff J.N."/>
            <person name="Philippe H."/>
            <person name="Lenhard B."/>
            <person name="Roest Crollius H."/>
            <person name="Wincker P."/>
            <person name="Chourrout D."/>
        </authorList>
    </citation>
    <scope>NUCLEOTIDE SEQUENCE [LARGE SCALE GENOMIC DNA]</scope>
</reference>
<dbReference type="AlphaFoldDB" id="E4XH67"/>
<dbReference type="OrthoDB" id="419617at2759"/>
<gene>
    <name evidence="4" type="ORF">GSOID_T00010837001</name>
</gene>
<evidence type="ECO:0000313" key="4">
    <source>
        <dbReference type="EMBL" id="CBY10015.1"/>
    </source>
</evidence>
<dbReference type="GO" id="GO:0008988">
    <property type="term" value="F:rRNA (adenine-N6-)-methyltransferase activity"/>
    <property type="evidence" value="ECO:0007669"/>
    <property type="project" value="TreeGrafter"/>
</dbReference>
<dbReference type="SUPFAM" id="SSF53335">
    <property type="entry name" value="S-adenosyl-L-methionine-dependent methyltransferases"/>
    <property type="match status" value="1"/>
</dbReference>
<evidence type="ECO:0000256" key="2">
    <source>
        <dbReference type="ARBA" id="ARBA00041374"/>
    </source>
</evidence>
<dbReference type="PROSITE" id="PS01131">
    <property type="entry name" value="RRNA_A_DIMETH"/>
    <property type="match status" value="1"/>
</dbReference>